<keyword evidence="4" id="KW-1185">Reference proteome</keyword>
<feature type="transmembrane region" description="Helical" evidence="1">
    <location>
        <begin position="219"/>
        <end position="237"/>
    </location>
</feature>
<dbReference type="InterPro" id="IPR003675">
    <property type="entry name" value="Rce1/LyrA-like_dom"/>
</dbReference>
<keyword evidence="3" id="KW-0645">Protease</keyword>
<feature type="transmembrane region" description="Helical" evidence="1">
    <location>
        <begin position="37"/>
        <end position="57"/>
    </location>
</feature>
<comment type="caution">
    <text evidence="3">The sequence shown here is derived from an EMBL/GenBank/DDBJ whole genome shotgun (WGS) entry which is preliminary data.</text>
</comment>
<dbReference type="GO" id="GO:0004175">
    <property type="term" value="F:endopeptidase activity"/>
    <property type="evidence" value="ECO:0007669"/>
    <property type="project" value="UniProtKB-ARBA"/>
</dbReference>
<reference evidence="4" key="1">
    <citation type="submission" date="2016-01" db="EMBL/GenBank/DDBJ databases">
        <authorList>
            <person name="Mitreva M."/>
            <person name="Pepin K.H."/>
            <person name="Mihindukulasuriya K.A."/>
            <person name="Fulton R."/>
            <person name="Fronick C."/>
            <person name="O'Laughlin M."/>
            <person name="Miner T."/>
            <person name="Herter B."/>
            <person name="Rosa B.A."/>
            <person name="Cordes M."/>
            <person name="Tomlinson C."/>
            <person name="Wollam A."/>
            <person name="Palsikar V.B."/>
            <person name="Mardis E.R."/>
            <person name="Wilson R.K."/>
        </authorList>
    </citation>
    <scope>NUCLEOTIDE SEQUENCE [LARGE SCALE GENOMIC DNA]</scope>
    <source>
        <strain evidence="4">DNF00729</strain>
    </source>
</reference>
<evidence type="ECO:0000259" key="2">
    <source>
        <dbReference type="Pfam" id="PF02517"/>
    </source>
</evidence>
<dbReference type="RefSeq" id="WP_068365976.1">
    <property type="nucleotide sequence ID" value="NZ_KQ960154.1"/>
</dbReference>
<keyword evidence="1" id="KW-1133">Transmembrane helix</keyword>
<dbReference type="GO" id="GO:0006508">
    <property type="term" value="P:proteolysis"/>
    <property type="evidence" value="ECO:0007669"/>
    <property type="project" value="UniProtKB-KW"/>
</dbReference>
<accession>A0A134ALI2</accession>
<evidence type="ECO:0000313" key="3">
    <source>
        <dbReference type="EMBL" id="KXB68555.1"/>
    </source>
</evidence>
<dbReference type="GO" id="GO:0080120">
    <property type="term" value="P:CAAX-box protein maturation"/>
    <property type="evidence" value="ECO:0007669"/>
    <property type="project" value="UniProtKB-ARBA"/>
</dbReference>
<name>A0A134ALI2_9FIRM</name>
<protein>
    <submittedName>
        <fullName evidence="3">CAAX amino terminal protease family protein</fullName>
    </submittedName>
</protein>
<keyword evidence="1" id="KW-0472">Membrane</keyword>
<feature type="transmembrane region" description="Helical" evidence="1">
    <location>
        <begin position="194"/>
        <end position="213"/>
    </location>
</feature>
<dbReference type="OrthoDB" id="9777755at2"/>
<dbReference type="EMBL" id="LSDG01000001">
    <property type="protein sequence ID" value="KXB68555.1"/>
    <property type="molecule type" value="Genomic_DNA"/>
</dbReference>
<keyword evidence="3" id="KW-0378">Hydrolase</keyword>
<dbReference type="PATRIC" id="fig|755172.3.peg.23"/>
<dbReference type="STRING" id="755172.HMPREF1863_00024"/>
<dbReference type="Pfam" id="PF02517">
    <property type="entry name" value="Rce1-like"/>
    <property type="match status" value="1"/>
</dbReference>
<organism evidence="3 4">
    <name type="scientific">Aedoeadaptatus coxii</name>
    <dbReference type="NCBI Taxonomy" id="755172"/>
    <lineage>
        <taxon>Bacteria</taxon>
        <taxon>Bacillati</taxon>
        <taxon>Bacillota</taxon>
        <taxon>Tissierellia</taxon>
        <taxon>Tissierellales</taxon>
        <taxon>Peptoniphilaceae</taxon>
        <taxon>Aedoeadaptatus</taxon>
    </lineage>
</organism>
<evidence type="ECO:0000256" key="1">
    <source>
        <dbReference type="SAM" id="Phobius"/>
    </source>
</evidence>
<feature type="transmembrane region" description="Helical" evidence="1">
    <location>
        <begin position="77"/>
        <end position="101"/>
    </location>
</feature>
<dbReference type="AlphaFoldDB" id="A0A134ALI2"/>
<feature type="transmembrane region" description="Helical" evidence="1">
    <location>
        <begin position="7"/>
        <end position="31"/>
    </location>
</feature>
<feature type="transmembrane region" description="Helical" evidence="1">
    <location>
        <begin position="165"/>
        <end position="187"/>
    </location>
</feature>
<evidence type="ECO:0000313" key="4">
    <source>
        <dbReference type="Proteomes" id="UP000070442"/>
    </source>
</evidence>
<sequence>MMKKKVLVFYGLNLLITVFFALLFGGILGSIGGNEMMLGLLVVLGVQLSPFVTTMIFRKIYKQKMEYTYEFNKYSIIACVLPIFLVVISAFILSLSGISYVKTEFKGTILIVAILITLAGAYTEEFGWRGCLLHIIEIEHTPFVSSLFVGVLWGIWHFFKISSVGVVGFLLFIPTIMLFSVLMTYIFHKSNKSLVNMAVFHSFINLTNIFMIYNREGKAFYVVLFSVQSAVIFLIFLNDRSYFRLKTNQ</sequence>
<dbReference type="Proteomes" id="UP000070442">
    <property type="component" value="Unassembled WGS sequence"/>
</dbReference>
<proteinExistence type="predicted"/>
<feature type="transmembrane region" description="Helical" evidence="1">
    <location>
        <begin position="107"/>
        <end position="128"/>
    </location>
</feature>
<feature type="transmembrane region" description="Helical" evidence="1">
    <location>
        <begin position="140"/>
        <end position="159"/>
    </location>
</feature>
<gene>
    <name evidence="3" type="ORF">HMPREF1863_00024</name>
</gene>
<keyword evidence="1" id="KW-0812">Transmembrane</keyword>
<feature type="domain" description="CAAX prenyl protease 2/Lysostaphin resistance protein A-like" evidence="2">
    <location>
        <begin position="109"/>
        <end position="206"/>
    </location>
</feature>